<dbReference type="EMBL" id="MN079100">
    <property type="protein sequence ID" value="QEA05364.1"/>
    <property type="molecule type" value="Genomic_DNA"/>
</dbReference>
<dbReference type="AlphaFoldDB" id="A0A5B8RCZ8"/>
<gene>
    <name evidence="1" type="ORF">KBTEX_01685</name>
</gene>
<sequence>MSAERLLALLETPPAEPLPPDVRLWLRCGLERAVLNREPVAQALGLAGERGRADALAEVRFELRRRALLELGESLVPAGSIYAQTVAIAEARSGGRELTEHQGDLLELAARTAGIPADPRNLREILRACETPISNPVPDQRDAG</sequence>
<organism evidence="1">
    <name type="scientific">uncultured organism</name>
    <dbReference type="NCBI Taxonomy" id="155900"/>
    <lineage>
        <taxon>unclassified sequences</taxon>
        <taxon>environmental samples</taxon>
    </lineage>
</organism>
<accession>A0A5B8RCZ8</accession>
<evidence type="ECO:0000313" key="1">
    <source>
        <dbReference type="EMBL" id="QEA05364.1"/>
    </source>
</evidence>
<proteinExistence type="predicted"/>
<reference evidence="1" key="1">
    <citation type="submission" date="2019-06" db="EMBL/GenBank/DDBJ databases">
        <authorList>
            <person name="Murdoch R.W."/>
            <person name="Fathepure B."/>
        </authorList>
    </citation>
    <scope>NUCLEOTIDE SEQUENCE</scope>
</reference>
<protein>
    <submittedName>
        <fullName evidence="1">Uncharacterized protein</fullName>
    </submittedName>
</protein>
<name>A0A5B8RCZ8_9ZZZZ</name>